<reference evidence="2" key="1">
    <citation type="journal article" date="2019" name="Int. J. Syst. Evol. Microbiol.">
        <title>The Global Catalogue of Microorganisms (GCM) 10K type strain sequencing project: providing services to taxonomists for standard genome sequencing and annotation.</title>
        <authorList>
            <consortium name="The Broad Institute Genomics Platform"/>
            <consortium name="The Broad Institute Genome Sequencing Center for Infectious Disease"/>
            <person name="Wu L."/>
            <person name="Ma J."/>
        </authorList>
    </citation>
    <scope>NUCLEOTIDE SEQUENCE [LARGE SCALE GENOMIC DNA]</scope>
    <source>
        <strain evidence="2">CECT 7069</strain>
    </source>
</reference>
<dbReference type="Pfam" id="PF06698">
    <property type="entry name" value="DUF1192"/>
    <property type="match status" value="1"/>
</dbReference>
<keyword evidence="2" id="KW-1185">Reference proteome</keyword>
<dbReference type="RefSeq" id="WP_238226388.1">
    <property type="nucleotide sequence ID" value="NZ_BPQD01000017.1"/>
</dbReference>
<sequence>MRDDDESRPTPAPAHRVGEPLDTLSVAELSERIVLLQREIVRLEAARDAKSAARDAAGSLFRL</sequence>
<name>A0ABT8BAJ6_9HYPH</name>
<dbReference type="EMBL" id="JAUFPX010000001">
    <property type="protein sequence ID" value="MDN3589038.1"/>
    <property type="molecule type" value="Genomic_DNA"/>
</dbReference>
<dbReference type="Proteomes" id="UP001224644">
    <property type="component" value="Unassembled WGS sequence"/>
</dbReference>
<proteinExistence type="predicted"/>
<accession>A0ABT8BAJ6</accession>
<organism evidence="1 2">
    <name type="scientific">Methylobacterium adhaesivum</name>
    <dbReference type="NCBI Taxonomy" id="333297"/>
    <lineage>
        <taxon>Bacteria</taxon>
        <taxon>Pseudomonadati</taxon>
        <taxon>Pseudomonadota</taxon>
        <taxon>Alphaproteobacteria</taxon>
        <taxon>Hyphomicrobiales</taxon>
        <taxon>Methylobacteriaceae</taxon>
        <taxon>Methylobacterium</taxon>
    </lineage>
</organism>
<dbReference type="InterPro" id="IPR009579">
    <property type="entry name" value="DUF1192"/>
</dbReference>
<comment type="caution">
    <text evidence="1">The sequence shown here is derived from an EMBL/GenBank/DDBJ whole genome shotgun (WGS) entry which is preliminary data.</text>
</comment>
<evidence type="ECO:0000313" key="1">
    <source>
        <dbReference type="EMBL" id="MDN3589038.1"/>
    </source>
</evidence>
<evidence type="ECO:0000313" key="2">
    <source>
        <dbReference type="Proteomes" id="UP001224644"/>
    </source>
</evidence>
<gene>
    <name evidence="1" type="ORF">QWZ12_00275</name>
</gene>
<protein>
    <submittedName>
        <fullName evidence="1">DUF1192 domain-containing protein</fullName>
    </submittedName>
</protein>